<accession>A0A8S9Q7J8</accession>
<proteinExistence type="predicted"/>
<dbReference type="EMBL" id="QGKX02001290">
    <property type="protein sequence ID" value="KAF3537736.1"/>
    <property type="molecule type" value="Genomic_DNA"/>
</dbReference>
<dbReference type="Proteomes" id="UP000712600">
    <property type="component" value="Unassembled WGS sequence"/>
</dbReference>
<comment type="caution">
    <text evidence="1">The sequence shown here is derived from an EMBL/GenBank/DDBJ whole genome shotgun (WGS) entry which is preliminary data.</text>
</comment>
<sequence length="95" mass="10935">MDDKAIPGTNDPEVMYWVPSTQLEGIYNSTLELQFEDICLPCVEDISSDLDSLVLINECLDLICETRKLDELRVEKLVRDHIEGMNLMWISSCLR</sequence>
<reference evidence="1" key="1">
    <citation type="submission" date="2019-12" db="EMBL/GenBank/DDBJ databases">
        <title>Genome sequencing and annotation of Brassica cretica.</title>
        <authorList>
            <person name="Studholme D.J."/>
            <person name="Sarris P."/>
        </authorList>
    </citation>
    <scope>NUCLEOTIDE SEQUENCE</scope>
    <source>
        <strain evidence="1">PFS-109/04</strain>
        <tissue evidence="1">Leaf</tissue>
    </source>
</reference>
<protein>
    <submittedName>
        <fullName evidence="1">Uncharacterized protein</fullName>
    </submittedName>
</protein>
<dbReference type="AlphaFoldDB" id="A0A8S9Q7J8"/>
<gene>
    <name evidence="1" type="ORF">F2Q69_00021009</name>
</gene>
<name>A0A8S9Q7J8_BRACR</name>
<organism evidence="1 2">
    <name type="scientific">Brassica cretica</name>
    <name type="common">Mustard</name>
    <dbReference type="NCBI Taxonomy" id="69181"/>
    <lineage>
        <taxon>Eukaryota</taxon>
        <taxon>Viridiplantae</taxon>
        <taxon>Streptophyta</taxon>
        <taxon>Embryophyta</taxon>
        <taxon>Tracheophyta</taxon>
        <taxon>Spermatophyta</taxon>
        <taxon>Magnoliopsida</taxon>
        <taxon>eudicotyledons</taxon>
        <taxon>Gunneridae</taxon>
        <taxon>Pentapetalae</taxon>
        <taxon>rosids</taxon>
        <taxon>malvids</taxon>
        <taxon>Brassicales</taxon>
        <taxon>Brassicaceae</taxon>
        <taxon>Brassiceae</taxon>
        <taxon>Brassica</taxon>
    </lineage>
</organism>
<evidence type="ECO:0000313" key="2">
    <source>
        <dbReference type="Proteomes" id="UP000712600"/>
    </source>
</evidence>
<evidence type="ECO:0000313" key="1">
    <source>
        <dbReference type="EMBL" id="KAF3537736.1"/>
    </source>
</evidence>